<comment type="caution">
    <text evidence="1">The sequence shown here is derived from an EMBL/GenBank/DDBJ whole genome shotgun (WGS) entry which is preliminary data.</text>
</comment>
<accession>A0A0F9GZP4</accession>
<protein>
    <recommendedName>
        <fullName evidence="2">Peptidase C39-like domain-containing protein</fullName>
    </recommendedName>
</protein>
<gene>
    <name evidence="1" type="ORF">LCGC14_2123750</name>
</gene>
<sequence>MRPTLAQIEEHLREGGALVLNYCWNYRGGEDRHYSVVVGISDSGRSFRVVNGRKRGRAAKWIRREKFKNWEQRFQRTDKIHKAWFITYKG</sequence>
<dbReference type="EMBL" id="LAZR01026490">
    <property type="protein sequence ID" value="KKL68562.1"/>
    <property type="molecule type" value="Genomic_DNA"/>
</dbReference>
<organism evidence="1">
    <name type="scientific">marine sediment metagenome</name>
    <dbReference type="NCBI Taxonomy" id="412755"/>
    <lineage>
        <taxon>unclassified sequences</taxon>
        <taxon>metagenomes</taxon>
        <taxon>ecological metagenomes</taxon>
    </lineage>
</organism>
<reference evidence="1" key="1">
    <citation type="journal article" date="2015" name="Nature">
        <title>Complex archaea that bridge the gap between prokaryotes and eukaryotes.</title>
        <authorList>
            <person name="Spang A."/>
            <person name="Saw J.H."/>
            <person name="Jorgensen S.L."/>
            <person name="Zaremba-Niedzwiedzka K."/>
            <person name="Martijn J."/>
            <person name="Lind A.E."/>
            <person name="van Eijk R."/>
            <person name="Schleper C."/>
            <person name="Guy L."/>
            <person name="Ettema T.J."/>
        </authorList>
    </citation>
    <scope>NUCLEOTIDE SEQUENCE</scope>
</reference>
<proteinExistence type="predicted"/>
<name>A0A0F9GZP4_9ZZZZ</name>
<evidence type="ECO:0008006" key="2">
    <source>
        <dbReference type="Google" id="ProtNLM"/>
    </source>
</evidence>
<evidence type="ECO:0000313" key="1">
    <source>
        <dbReference type="EMBL" id="KKL68562.1"/>
    </source>
</evidence>
<dbReference type="AlphaFoldDB" id="A0A0F9GZP4"/>